<keyword evidence="1" id="KW-0479">Metal-binding</keyword>
<name>A0A9Q0YEJ3_HOLLE</name>
<feature type="compositionally biased region" description="Polar residues" evidence="2">
    <location>
        <begin position="1"/>
        <end position="12"/>
    </location>
</feature>
<keyword evidence="1" id="KW-0862">Zinc</keyword>
<evidence type="ECO:0000313" key="5">
    <source>
        <dbReference type="Proteomes" id="UP001152320"/>
    </source>
</evidence>
<dbReference type="AlphaFoldDB" id="A0A9Q0YEJ3"/>
<evidence type="ECO:0000256" key="2">
    <source>
        <dbReference type="SAM" id="MobiDB-lite"/>
    </source>
</evidence>
<dbReference type="SUPFAM" id="SSF57756">
    <property type="entry name" value="Retrovirus zinc finger-like domains"/>
    <property type="match status" value="1"/>
</dbReference>
<dbReference type="PANTHER" id="PTHR19963:SF30">
    <property type="entry name" value="ENDONUCLEASE_EXONUCLEASE_PHOSPHATASE DOMAIN-CONTAINING PROTEIN"/>
    <property type="match status" value="1"/>
</dbReference>
<feature type="region of interest" description="Disordered" evidence="2">
    <location>
        <begin position="1"/>
        <end position="87"/>
    </location>
</feature>
<feature type="compositionally biased region" description="Basic and acidic residues" evidence="2">
    <location>
        <begin position="411"/>
        <end position="421"/>
    </location>
</feature>
<keyword evidence="1" id="KW-0863">Zinc-finger</keyword>
<dbReference type="GO" id="GO:0008270">
    <property type="term" value="F:zinc ion binding"/>
    <property type="evidence" value="ECO:0007669"/>
    <property type="project" value="UniProtKB-KW"/>
</dbReference>
<proteinExistence type="predicted"/>
<protein>
    <recommendedName>
        <fullName evidence="3">CCHC-type domain-containing protein</fullName>
    </recommendedName>
</protein>
<accession>A0A9Q0YEJ3</accession>
<dbReference type="Gene3D" id="4.10.60.10">
    <property type="entry name" value="Zinc finger, CCHC-type"/>
    <property type="match status" value="1"/>
</dbReference>
<sequence>MDRSSPVSTSAESWVDILQRHTTDGDLDRQREGAVSSQAGGDIRVPSTTRQRLDSTEPLISFDSGGRQRSTQRTEYEVLSTTETDGPRRAAVLGSYEQLLDGNPTWKDDDTREQPLQSSQRLGVKPELRNEIGGHPPPVNSWLDEMMKGRNYEYRGRSGMNTREQTNPFSEFLPIETKYPEKCEAPGNRGRPNVLPPPFDGTGNWDDYMVQFELIAELNAWDQVQKALYLAASLKGQARAILSDLDSTHRRDYSQLSAALSNRFSPANQTQLFRAMLKNRARKPDESIPQLAQEIKRLTLQAYPEAPYETIETLARDYFIDSLGDTDTKWRVYQSRPRNLSDAVVVAVELESFFLAETKKGNLCRPIARAVVPPANDGDKVEKQMKFLGEALETLTSNFEKMQTQILKQETQLRDMRETKQKSTSPQLDEKRGNHRSWQGNERPLPKCWRCGRPGHLKRDCPEPPKEDERTQNRNRQENCQQPSLQAEGRQ</sequence>
<feature type="compositionally biased region" description="Basic and acidic residues" evidence="2">
    <location>
        <begin position="18"/>
        <end position="32"/>
    </location>
</feature>
<comment type="caution">
    <text evidence="4">The sequence shown here is derived from an EMBL/GenBank/DDBJ whole genome shotgun (WGS) entry which is preliminary data.</text>
</comment>
<evidence type="ECO:0000259" key="3">
    <source>
        <dbReference type="PROSITE" id="PS50158"/>
    </source>
</evidence>
<feature type="region of interest" description="Disordered" evidence="2">
    <location>
        <begin position="410"/>
        <end position="491"/>
    </location>
</feature>
<dbReference type="InterPro" id="IPR036875">
    <property type="entry name" value="Znf_CCHC_sf"/>
</dbReference>
<dbReference type="Pfam" id="PF00098">
    <property type="entry name" value="zf-CCHC"/>
    <property type="match status" value="1"/>
</dbReference>
<evidence type="ECO:0000313" key="4">
    <source>
        <dbReference type="EMBL" id="KAJ8020935.1"/>
    </source>
</evidence>
<reference evidence="4" key="1">
    <citation type="submission" date="2021-10" db="EMBL/GenBank/DDBJ databases">
        <title>Tropical sea cucumber genome reveals ecological adaptation and Cuvierian tubules defense mechanism.</title>
        <authorList>
            <person name="Chen T."/>
        </authorList>
    </citation>
    <scope>NUCLEOTIDE SEQUENCE</scope>
    <source>
        <strain evidence="4">Nanhai2018</strain>
        <tissue evidence="4">Muscle</tissue>
    </source>
</reference>
<feature type="domain" description="CCHC-type" evidence="3">
    <location>
        <begin position="447"/>
        <end position="463"/>
    </location>
</feature>
<dbReference type="Proteomes" id="UP001152320">
    <property type="component" value="Chromosome 22"/>
</dbReference>
<dbReference type="PANTHER" id="PTHR19963">
    <property type="entry name" value="CCHC-TYPE DOMAIN-CONTAINING PROTEIN"/>
    <property type="match status" value="1"/>
</dbReference>
<feature type="region of interest" description="Disordered" evidence="2">
    <location>
        <begin position="100"/>
        <end position="121"/>
    </location>
</feature>
<feature type="compositionally biased region" description="Basic and acidic residues" evidence="2">
    <location>
        <begin position="457"/>
        <end position="477"/>
    </location>
</feature>
<dbReference type="PROSITE" id="PS50158">
    <property type="entry name" value="ZF_CCHC"/>
    <property type="match status" value="1"/>
</dbReference>
<organism evidence="4 5">
    <name type="scientific">Holothuria leucospilota</name>
    <name type="common">Black long sea cucumber</name>
    <name type="synonym">Mertensiothuria leucospilota</name>
    <dbReference type="NCBI Taxonomy" id="206669"/>
    <lineage>
        <taxon>Eukaryota</taxon>
        <taxon>Metazoa</taxon>
        <taxon>Echinodermata</taxon>
        <taxon>Eleutherozoa</taxon>
        <taxon>Echinozoa</taxon>
        <taxon>Holothuroidea</taxon>
        <taxon>Aspidochirotacea</taxon>
        <taxon>Aspidochirotida</taxon>
        <taxon>Holothuriidae</taxon>
        <taxon>Holothuria</taxon>
    </lineage>
</organism>
<keyword evidence="5" id="KW-1185">Reference proteome</keyword>
<gene>
    <name evidence="4" type="ORF">HOLleu_40663</name>
</gene>
<dbReference type="OrthoDB" id="6091153at2759"/>
<evidence type="ECO:0000256" key="1">
    <source>
        <dbReference type="PROSITE-ProRule" id="PRU00047"/>
    </source>
</evidence>
<dbReference type="InterPro" id="IPR001878">
    <property type="entry name" value="Znf_CCHC"/>
</dbReference>
<dbReference type="EMBL" id="JAIZAY010000022">
    <property type="protein sequence ID" value="KAJ8020935.1"/>
    <property type="molecule type" value="Genomic_DNA"/>
</dbReference>
<feature type="compositionally biased region" description="Polar residues" evidence="2">
    <location>
        <begin position="67"/>
        <end position="84"/>
    </location>
</feature>
<dbReference type="SMART" id="SM00343">
    <property type="entry name" value="ZnF_C2HC"/>
    <property type="match status" value="1"/>
</dbReference>
<dbReference type="GO" id="GO:0003676">
    <property type="term" value="F:nucleic acid binding"/>
    <property type="evidence" value="ECO:0007669"/>
    <property type="project" value="InterPro"/>
</dbReference>